<keyword evidence="1" id="KW-0998">Cell outer membrane</keyword>
<keyword evidence="1" id="KW-1134">Transmembrane beta strand</keyword>
<protein>
    <submittedName>
        <fullName evidence="3">TonB-dependent receptor plug domain-containing protein</fullName>
    </submittedName>
</protein>
<dbReference type="PROSITE" id="PS52016">
    <property type="entry name" value="TONB_DEPENDENT_REC_3"/>
    <property type="match status" value="1"/>
</dbReference>
<evidence type="ECO:0000313" key="3">
    <source>
        <dbReference type="EMBL" id="MDU8885334.1"/>
    </source>
</evidence>
<dbReference type="InterPro" id="IPR037066">
    <property type="entry name" value="Plug_dom_sf"/>
</dbReference>
<evidence type="ECO:0000256" key="1">
    <source>
        <dbReference type="PROSITE-ProRule" id="PRU01360"/>
    </source>
</evidence>
<proteinExistence type="inferred from homology"/>
<gene>
    <name evidence="3" type="ORF">RXV94_04115</name>
</gene>
<dbReference type="Gene3D" id="2.170.130.10">
    <property type="entry name" value="TonB-dependent receptor, plug domain"/>
    <property type="match status" value="1"/>
</dbReference>
<dbReference type="InterPro" id="IPR012910">
    <property type="entry name" value="Plug_dom"/>
</dbReference>
<comment type="subcellular location">
    <subcellularLocation>
        <location evidence="1">Cell outer membrane</location>
        <topology evidence="1">Multi-pass membrane protein</topology>
    </subcellularLocation>
</comment>
<name>A0ABU3U4J9_9FLAO</name>
<dbReference type="InterPro" id="IPR008969">
    <property type="entry name" value="CarboxyPept-like_regulatory"/>
</dbReference>
<dbReference type="SUPFAM" id="SSF56935">
    <property type="entry name" value="Porins"/>
    <property type="match status" value="1"/>
</dbReference>
<dbReference type="EMBL" id="JAWHTF010000001">
    <property type="protein sequence ID" value="MDU8885334.1"/>
    <property type="molecule type" value="Genomic_DNA"/>
</dbReference>
<dbReference type="InterPro" id="IPR039426">
    <property type="entry name" value="TonB-dep_rcpt-like"/>
</dbReference>
<feature type="domain" description="TonB-dependent receptor plug" evidence="2">
    <location>
        <begin position="120"/>
        <end position="215"/>
    </location>
</feature>
<dbReference type="InterPro" id="IPR023997">
    <property type="entry name" value="TonB-dep_OMP_SusC/RagA_CS"/>
</dbReference>
<comment type="caution">
    <text evidence="3">The sequence shown here is derived from an EMBL/GenBank/DDBJ whole genome shotgun (WGS) entry which is preliminary data.</text>
</comment>
<comment type="similarity">
    <text evidence="1">Belongs to the TonB-dependent receptor family.</text>
</comment>
<keyword evidence="1" id="KW-0813">Transport</keyword>
<organism evidence="3 4">
    <name type="scientific">Gilvirhabdus luticola</name>
    <dbReference type="NCBI Taxonomy" id="3079858"/>
    <lineage>
        <taxon>Bacteria</taxon>
        <taxon>Pseudomonadati</taxon>
        <taxon>Bacteroidota</taxon>
        <taxon>Flavobacteriia</taxon>
        <taxon>Flavobacteriales</taxon>
        <taxon>Flavobacteriaceae</taxon>
        <taxon>Gilvirhabdus</taxon>
    </lineage>
</organism>
<dbReference type="SUPFAM" id="SSF49464">
    <property type="entry name" value="Carboxypeptidase regulatory domain-like"/>
    <property type="match status" value="1"/>
</dbReference>
<evidence type="ECO:0000313" key="4">
    <source>
        <dbReference type="Proteomes" id="UP001268651"/>
    </source>
</evidence>
<keyword evidence="4" id="KW-1185">Reference proteome</keyword>
<keyword evidence="3" id="KW-0675">Receptor</keyword>
<sequence>MTTKTFFQIVFSLVLSFTMQAQNKLVGKIIDQDKQPITNAKVIINDQDVEITINHRGYFEVELPEDTKEVTVYSPGYGFLTSEYSGEKSMSFMFLKPKKPEYLDEKVSIGYGDVTRENNTFSVQKLDAGSERQALGYTNIYDYMRGRLAGVRVTSNNQIIVRGINTINSGTEPLFVVDGSIVFDIDYINVNDIKDISVLKDAAASIYGSRGANGVVQISLKK</sequence>
<dbReference type="Gene3D" id="2.60.40.1120">
    <property type="entry name" value="Carboxypeptidase-like, regulatory domain"/>
    <property type="match status" value="1"/>
</dbReference>
<reference evidence="3 4" key="1">
    <citation type="submission" date="2023-10" db="EMBL/GenBank/DDBJ databases">
        <title>Marimonas sp. nov. isolated from tidal mud flat.</title>
        <authorList>
            <person name="Jaincy N.J."/>
            <person name="Srinivasan S."/>
            <person name="Lee S.-S."/>
        </authorList>
    </citation>
    <scope>NUCLEOTIDE SEQUENCE [LARGE SCALE GENOMIC DNA]</scope>
    <source>
        <strain evidence="3 4">MJ-SS3</strain>
    </source>
</reference>
<keyword evidence="1" id="KW-0812">Transmembrane</keyword>
<accession>A0ABU3U4J9</accession>
<dbReference type="NCBIfam" id="TIGR04057">
    <property type="entry name" value="SusC_RagA_signa"/>
    <property type="match status" value="1"/>
</dbReference>
<keyword evidence="1" id="KW-0472">Membrane</keyword>
<evidence type="ECO:0000259" key="2">
    <source>
        <dbReference type="Pfam" id="PF07715"/>
    </source>
</evidence>
<dbReference type="Pfam" id="PF07715">
    <property type="entry name" value="Plug"/>
    <property type="match status" value="1"/>
</dbReference>
<dbReference type="RefSeq" id="WP_316661196.1">
    <property type="nucleotide sequence ID" value="NZ_JAWHTF010000001.1"/>
</dbReference>
<dbReference type="Proteomes" id="UP001268651">
    <property type="component" value="Unassembled WGS sequence"/>
</dbReference>